<keyword evidence="6 8" id="KW-0472">Membrane</keyword>
<evidence type="ECO:0000256" key="2">
    <source>
        <dbReference type="ARBA" id="ARBA00022475"/>
    </source>
</evidence>
<feature type="transmembrane region" description="Helical" evidence="8">
    <location>
        <begin position="15"/>
        <end position="37"/>
    </location>
</feature>
<evidence type="ECO:0000313" key="11">
    <source>
        <dbReference type="Proteomes" id="UP000056466"/>
    </source>
</evidence>
<dbReference type="NCBIfam" id="NF008040">
    <property type="entry name" value="PRK10772.1"/>
    <property type="match status" value="1"/>
</dbReference>
<evidence type="ECO:0000256" key="9">
    <source>
        <dbReference type="NCBIfam" id="TIGR02209"/>
    </source>
</evidence>
<gene>
    <name evidence="8 10" type="primary">ftsL</name>
    <name evidence="10" type="ORF">AB162_473</name>
</gene>
<dbReference type="KEGG" id="bcig:AB162_473"/>
<evidence type="ECO:0000256" key="6">
    <source>
        <dbReference type="ARBA" id="ARBA00023136"/>
    </source>
</evidence>
<dbReference type="Proteomes" id="UP000056466">
    <property type="component" value="Chromosome"/>
</dbReference>
<evidence type="ECO:0000256" key="7">
    <source>
        <dbReference type="ARBA" id="ARBA00023306"/>
    </source>
</evidence>
<comment type="function">
    <text evidence="8">Essential cell division protein. May link together the upstream cell division proteins, which are predominantly cytoplasmic, with the downstream cell division proteins, which are predominantly periplasmic.</text>
</comment>
<dbReference type="GO" id="GO:0005886">
    <property type="term" value="C:plasma membrane"/>
    <property type="evidence" value="ECO:0007669"/>
    <property type="project" value="UniProtKB-SubCell"/>
</dbReference>
<dbReference type="PANTHER" id="PTHR37479:SF1">
    <property type="entry name" value="CELL DIVISION PROTEIN FTSL"/>
    <property type="match status" value="1"/>
</dbReference>
<keyword evidence="11" id="KW-1185">Reference proteome</keyword>
<dbReference type="PANTHER" id="PTHR37479">
    <property type="entry name" value="CELL DIVISION PROTEIN FTSL"/>
    <property type="match status" value="1"/>
</dbReference>
<evidence type="ECO:0000256" key="8">
    <source>
        <dbReference type="HAMAP-Rule" id="MF_00910"/>
    </source>
</evidence>
<dbReference type="GO" id="GO:0043093">
    <property type="term" value="P:FtsZ-dependent cytokinesis"/>
    <property type="evidence" value="ECO:0007669"/>
    <property type="project" value="UniProtKB-UniRule"/>
</dbReference>
<dbReference type="HAMAP" id="MF_00910">
    <property type="entry name" value="FtsL"/>
    <property type="match status" value="1"/>
</dbReference>
<name>A0A0K2BL06_9GAMM</name>
<evidence type="ECO:0000313" key="10">
    <source>
        <dbReference type="EMBL" id="AKZ66056.1"/>
    </source>
</evidence>
<dbReference type="AlphaFoldDB" id="A0A0K2BL06"/>
<keyword evidence="4 8" id="KW-0812">Transmembrane</keyword>
<evidence type="ECO:0000256" key="4">
    <source>
        <dbReference type="ARBA" id="ARBA00022692"/>
    </source>
</evidence>
<keyword evidence="8" id="KW-0997">Cell inner membrane</keyword>
<keyword evidence="3 8" id="KW-0132">Cell division</keyword>
<comment type="subunit">
    <text evidence="8">Part of a complex composed of FtsB, FtsL and FtsQ.</text>
</comment>
<accession>A0A0K2BL06</accession>
<dbReference type="EMBL" id="CP011787">
    <property type="protein sequence ID" value="AKZ66056.1"/>
    <property type="molecule type" value="Genomic_DNA"/>
</dbReference>
<keyword evidence="2 8" id="KW-1003">Cell membrane</keyword>
<evidence type="ECO:0000256" key="1">
    <source>
        <dbReference type="ARBA" id="ARBA00004401"/>
    </source>
</evidence>
<evidence type="ECO:0000256" key="3">
    <source>
        <dbReference type="ARBA" id="ARBA00022618"/>
    </source>
</evidence>
<dbReference type="GO" id="GO:0032153">
    <property type="term" value="C:cell division site"/>
    <property type="evidence" value="ECO:0007669"/>
    <property type="project" value="UniProtKB-UniRule"/>
</dbReference>
<comment type="subcellular location">
    <subcellularLocation>
        <location evidence="8">Cell inner membrane</location>
        <topology evidence="8">Single-pass type II membrane protein</topology>
    </subcellularLocation>
    <subcellularLocation>
        <location evidence="1">Cell membrane</location>
        <topology evidence="1">Single-pass type II membrane protein</topology>
    </subcellularLocation>
    <text evidence="8">Localizes to the division septum where it forms a ring structure.</text>
</comment>
<protein>
    <recommendedName>
        <fullName evidence="8 9">Cell division protein FtsL</fullName>
    </recommendedName>
</protein>
<keyword evidence="5 8" id="KW-1133">Transmembrane helix</keyword>
<dbReference type="NCBIfam" id="TIGR02209">
    <property type="entry name" value="ftsL_broad"/>
    <property type="match status" value="1"/>
</dbReference>
<proteinExistence type="inferred from homology"/>
<evidence type="ECO:0000256" key="5">
    <source>
        <dbReference type="ARBA" id="ARBA00022989"/>
    </source>
</evidence>
<sequence length="98" mass="11425">MIGIISSDLYNHGKLSLILLILVLISALLVVTITYYTRKMITERETMILEQEMIDIEWRNLLIEENVLADHSRIEAIARKQLNMEHIDPSKEKIVLIH</sequence>
<dbReference type="InterPro" id="IPR011922">
    <property type="entry name" value="Cell_div_FtsL"/>
</dbReference>
<keyword evidence="7 8" id="KW-0131">Cell cycle</keyword>
<dbReference type="Pfam" id="PF04999">
    <property type="entry name" value="FtsL"/>
    <property type="match status" value="1"/>
</dbReference>
<reference evidence="10 11" key="1">
    <citation type="submission" date="2015-06" db="EMBL/GenBank/DDBJ databases">
        <title>Lineage-specific patterns of genome deterioration in obligate symbionts.</title>
        <authorList>
            <person name="Bennett G.M."/>
            <person name="McCutcheon J.P."/>
            <person name="McDonald B.R."/>
            <person name="Moran N.A."/>
        </authorList>
    </citation>
    <scope>NUCLEOTIDE SEQUENCE [LARGE SCALE GENOMIC DNA]</scope>
    <source>
        <strain evidence="10 11">B-GSS</strain>
    </source>
</reference>
<comment type="similarity">
    <text evidence="8">Belongs to the FtsL family.</text>
</comment>
<organism evidence="10 11">
    <name type="scientific">Candidatus Palibaumannia cicadellinicola</name>
    <dbReference type="NCBI Taxonomy" id="186490"/>
    <lineage>
        <taxon>Bacteria</taxon>
        <taxon>Pseudomonadati</taxon>
        <taxon>Pseudomonadota</taxon>
        <taxon>Gammaproteobacteria</taxon>
        <taxon>Candidatus Palibaumannia</taxon>
    </lineage>
</organism>